<feature type="compositionally biased region" description="Low complexity" evidence="1">
    <location>
        <begin position="191"/>
        <end position="220"/>
    </location>
</feature>
<evidence type="ECO:0000256" key="1">
    <source>
        <dbReference type="SAM" id="MobiDB-lite"/>
    </source>
</evidence>
<comment type="caution">
    <text evidence="3">The sequence shown here is derived from an EMBL/GenBank/DDBJ whole genome shotgun (WGS) entry which is preliminary data.</text>
</comment>
<feature type="region of interest" description="Disordered" evidence="1">
    <location>
        <begin position="107"/>
        <end position="429"/>
    </location>
</feature>
<feature type="compositionally biased region" description="Gly residues" evidence="1">
    <location>
        <begin position="419"/>
        <end position="429"/>
    </location>
</feature>
<feature type="compositionally biased region" description="Pro residues" evidence="1">
    <location>
        <begin position="115"/>
        <end position="125"/>
    </location>
</feature>
<feature type="domain" description="M23ase beta-sheet core" evidence="2">
    <location>
        <begin position="625"/>
        <end position="712"/>
    </location>
</feature>
<dbReference type="InterPro" id="IPR050570">
    <property type="entry name" value="Cell_wall_metabolism_enzyme"/>
</dbReference>
<dbReference type="RefSeq" id="WP_380580935.1">
    <property type="nucleotide sequence ID" value="NZ_JBHSQJ010000022.1"/>
</dbReference>
<evidence type="ECO:0000313" key="4">
    <source>
        <dbReference type="Proteomes" id="UP001596174"/>
    </source>
</evidence>
<reference evidence="4" key="1">
    <citation type="journal article" date="2019" name="Int. J. Syst. Evol. Microbiol.">
        <title>The Global Catalogue of Microorganisms (GCM) 10K type strain sequencing project: providing services to taxonomists for standard genome sequencing and annotation.</title>
        <authorList>
            <consortium name="The Broad Institute Genomics Platform"/>
            <consortium name="The Broad Institute Genome Sequencing Center for Infectious Disease"/>
            <person name="Wu L."/>
            <person name="Ma J."/>
        </authorList>
    </citation>
    <scope>NUCLEOTIDE SEQUENCE [LARGE SCALE GENOMIC DNA]</scope>
    <source>
        <strain evidence="4">JCM 4816</strain>
    </source>
</reference>
<feature type="compositionally biased region" description="Polar residues" evidence="1">
    <location>
        <begin position="333"/>
        <end position="346"/>
    </location>
</feature>
<proteinExistence type="predicted"/>
<keyword evidence="4" id="KW-1185">Reference proteome</keyword>
<sequence>MGTLDRLRRSAPPDATATLLTALFAVPALDAAAISPALLARVPLPRLTAMLAALTDRHGALRAVRPREGLYLLEFTDGEELVHAELDPEGRLASLVSGPGALLARAARRATPDDAPVPRPAPAPIDPGDHPEGAASVAPEPRSAPGGQVEGARGRVTAYAAEVSGRPSRGTGPVGAATSVVPSGPGRGSRADGAPAGTAAPAAPTDSVGAGAAASPSALGEPTDGATASGAEDADPSGATAGSAGPPARRLHLHHAQHPQAGSSAPVDADGADRPSAGAGSGVVSQPPGSWVASDSRRTSGPSVGSDGLRNGSEPGGPPPAQSDDSQAPGIRTTGTPLGSDNLQNRSKPDAPPPAQSENNQAPGIRTTGTPLGSDNLQNRSKPDAPPPAQSGGGRAPGKRARVRSPKPWGQREGRGDGGGRGAPEGGRGSRAGVVIGLQRALGAYCAATAVELVLPWLAGTGPGWSLLVAQTPAFAWYVLRTAPTHAVPPWFRWLALAPAAGGLFAGLRAWQLPWAARPGVLEVVFAVGVFGLAAWAWRRSRPVRPAPVSHPLVLRFPLRGGTFAFTEAGGPAVNRYADESLIPGGDRSRRYAADIVQLGDGPQWRGRRALGLSPTANNRYAVFGHPVHSPVDGVVLAVLDGLPDHPPRYLSAAHPDGNHVVIDTGRGQVVLAWLRRDSIRVQRGKHVTAGQLVGAVGNSGAGTEPGLHLRAETGVGLGLPFRFAELKGVPLRGRRLTVPE</sequence>
<dbReference type="Proteomes" id="UP001596174">
    <property type="component" value="Unassembled WGS sequence"/>
</dbReference>
<feature type="compositionally biased region" description="Polar residues" evidence="1">
    <location>
        <begin position="356"/>
        <end position="380"/>
    </location>
</feature>
<accession>A0ABW1FZS4</accession>
<gene>
    <name evidence="3" type="ORF">ACFP3V_07090</name>
</gene>
<dbReference type="InterPro" id="IPR011055">
    <property type="entry name" value="Dup_hybrid_motif"/>
</dbReference>
<protein>
    <submittedName>
        <fullName evidence="3">Peptidoglycan DD-metalloendopeptidase family protein</fullName>
    </submittedName>
</protein>
<dbReference type="PANTHER" id="PTHR21666">
    <property type="entry name" value="PEPTIDASE-RELATED"/>
    <property type="match status" value="1"/>
</dbReference>
<dbReference type="SUPFAM" id="SSF51261">
    <property type="entry name" value="Duplicated hybrid motif"/>
    <property type="match status" value="1"/>
</dbReference>
<organism evidence="3 4">
    <name type="scientific">Streptacidiphilus monticola</name>
    <dbReference type="NCBI Taxonomy" id="2161674"/>
    <lineage>
        <taxon>Bacteria</taxon>
        <taxon>Bacillati</taxon>
        <taxon>Actinomycetota</taxon>
        <taxon>Actinomycetes</taxon>
        <taxon>Kitasatosporales</taxon>
        <taxon>Streptomycetaceae</taxon>
        <taxon>Streptacidiphilus</taxon>
    </lineage>
</organism>
<feature type="compositionally biased region" description="Low complexity" evidence="1">
    <location>
        <begin position="236"/>
        <end position="248"/>
    </location>
</feature>
<evidence type="ECO:0000313" key="3">
    <source>
        <dbReference type="EMBL" id="MFC5906979.1"/>
    </source>
</evidence>
<dbReference type="EMBL" id="JBHSQJ010000022">
    <property type="protein sequence ID" value="MFC5906979.1"/>
    <property type="molecule type" value="Genomic_DNA"/>
</dbReference>
<dbReference type="InterPro" id="IPR016047">
    <property type="entry name" value="M23ase_b-sheet_dom"/>
</dbReference>
<dbReference type="PANTHER" id="PTHR21666:SF270">
    <property type="entry name" value="MUREIN HYDROLASE ACTIVATOR ENVC"/>
    <property type="match status" value="1"/>
</dbReference>
<dbReference type="CDD" id="cd12797">
    <property type="entry name" value="M23_peptidase"/>
    <property type="match status" value="1"/>
</dbReference>
<name>A0ABW1FZS4_9ACTN</name>
<dbReference type="Gene3D" id="2.70.70.10">
    <property type="entry name" value="Glucose Permease (Domain IIA)"/>
    <property type="match status" value="1"/>
</dbReference>
<evidence type="ECO:0000259" key="2">
    <source>
        <dbReference type="Pfam" id="PF01551"/>
    </source>
</evidence>
<dbReference type="Pfam" id="PF01551">
    <property type="entry name" value="Peptidase_M23"/>
    <property type="match status" value="1"/>
</dbReference>